<evidence type="ECO:0000313" key="4">
    <source>
        <dbReference type="Proteomes" id="UP000621631"/>
    </source>
</evidence>
<organism evidence="3 4">
    <name type="scientific">Virgibacillus halodenitrificans</name>
    <name type="common">Bacillus halodenitrificans</name>
    <dbReference type="NCBI Taxonomy" id="1482"/>
    <lineage>
        <taxon>Bacteria</taxon>
        <taxon>Bacillati</taxon>
        <taxon>Bacillota</taxon>
        <taxon>Bacilli</taxon>
        <taxon>Bacillales</taxon>
        <taxon>Bacillaceae</taxon>
        <taxon>Virgibacillus</taxon>
    </lineage>
</organism>
<evidence type="ECO:0000256" key="1">
    <source>
        <dbReference type="ARBA" id="ARBA00022612"/>
    </source>
</evidence>
<protein>
    <submittedName>
        <fullName evidence="3">Terminase small subunit</fullName>
    </submittedName>
</protein>
<evidence type="ECO:0000256" key="2">
    <source>
        <dbReference type="ARBA" id="ARBA00023219"/>
    </source>
</evidence>
<dbReference type="InterPro" id="IPR005335">
    <property type="entry name" value="Terminase_ssu"/>
</dbReference>
<dbReference type="InterPro" id="IPR038713">
    <property type="entry name" value="Terminase_Gp1_N_sf"/>
</dbReference>
<dbReference type="PANTHER" id="PTHR41328">
    <property type="entry name" value="TERMINASE SMALL SUBUNIT-RELATED"/>
    <property type="match status" value="1"/>
</dbReference>
<comment type="caution">
    <text evidence="3">The sequence shown here is derived from an EMBL/GenBank/DDBJ whole genome shotgun (WGS) entry which is preliminary data.</text>
</comment>
<sequence length="158" mass="17956">MAKLTAKQQRFVDEYLIDLNATQAAIRAGYSKKTARQAGAENLSKPNISKAIDERLKEKQEKLIMKQDEILEILTQQGRRESPDYQVVLAEKPSFDDNGNFLGVERKPEIVELPTQNKDVIKAVETLGKYYKLWTDKQEIEHSGAVTFVDDIGEEDEA</sequence>
<dbReference type="Gene3D" id="6.10.140.2160">
    <property type="match status" value="1"/>
</dbReference>
<name>A0ABR7VS64_VIRHA</name>
<dbReference type="RefSeq" id="WP_189778376.1">
    <property type="nucleotide sequence ID" value="NZ_JACWEZ010000006.1"/>
</dbReference>
<keyword evidence="2" id="KW-0231">Viral genome packaging</keyword>
<dbReference type="Gene3D" id="1.10.10.1400">
    <property type="entry name" value="Terminase, small subunit, N-terminal DNA-binding domain, HTH motif"/>
    <property type="match status" value="1"/>
</dbReference>
<keyword evidence="1" id="KW-1188">Viral release from host cell</keyword>
<keyword evidence="4" id="KW-1185">Reference proteome</keyword>
<dbReference type="InterPro" id="IPR052404">
    <property type="entry name" value="SPP1-like_terminase"/>
</dbReference>
<dbReference type="EMBL" id="JACWEZ010000006">
    <property type="protein sequence ID" value="MBD1223279.1"/>
    <property type="molecule type" value="Genomic_DNA"/>
</dbReference>
<dbReference type="Proteomes" id="UP000621631">
    <property type="component" value="Unassembled WGS sequence"/>
</dbReference>
<accession>A0ABR7VS64</accession>
<dbReference type="PANTHER" id="PTHR41328:SF2">
    <property type="entry name" value="TERMINASE SMALL SUBUNIT"/>
    <property type="match status" value="1"/>
</dbReference>
<evidence type="ECO:0000313" key="3">
    <source>
        <dbReference type="EMBL" id="MBD1223279.1"/>
    </source>
</evidence>
<reference evidence="3 4" key="1">
    <citation type="submission" date="2020-09" db="EMBL/GenBank/DDBJ databases">
        <title>Draft Genome Sequences of Oil-Oxidizing Bacteria Halomonas titanicae, Marinobacter lutaoensis, and Virgibacillus halodenitrificans Isolated from Highly Saline Environments.</title>
        <authorList>
            <person name="Grouzdev D.S."/>
            <person name="Sokolova D.S."/>
            <person name="Semenova E.M."/>
            <person name="Borzenkov I.A."/>
            <person name="Bidzhieva S.K."/>
            <person name="Poltaraus A.B."/>
            <person name="Nazina T.N."/>
        </authorList>
    </citation>
    <scope>NUCLEOTIDE SEQUENCE [LARGE SCALE GENOMIC DNA]</scope>
    <source>
        <strain evidence="3 4">VKM B-3472D</strain>
    </source>
</reference>
<dbReference type="Pfam" id="PF03592">
    <property type="entry name" value="Terminase_2"/>
    <property type="match status" value="1"/>
</dbReference>
<gene>
    <name evidence="3" type="ORF">IC602_11795</name>
</gene>
<proteinExistence type="predicted"/>